<protein>
    <submittedName>
        <fullName evidence="1">Uncharacterized protein</fullName>
    </submittedName>
</protein>
<name>A0A8J8N9B1_HALGN</name>
<accession>A0A8J8N9B1</accession>
<organism evidence="1 2">
    <name type="scientific">Halteria grandinella</name>
    <dbReference type="NCBI Taxonomy" id="5974"/>
    <lineage>
        <taxon>Eukaryota</taxon>
        <taxon>Sar</taxon>
        <taxon>Alveolata</taxon>
        <taxon>Ciliophora</taxon>
        <taxon>Intramacronucleata</taxon>
        <taxon>Spirotrichea</taxon>
        <taxon>Stichotrichia</taxon>
        <taxon>Sporadotrichida</taxon>
        <taxon>Halteriidae</taxon>
        <taxon>Halteria</taxon>
    </lineage>
</organism>
<evidence type="ECO:0000313" key="2">
    <source>
        <dbReference type="Proteomes" id="UP000785679"/>
    </source>
</evidence>
<gene>
    <name evidence="1" type="ORF">FGO68_gene2938</name>
</gene>
<dbReference type="Proteomes" id="UP000785679">
    <property type="component" value="Unassembled WGS sequence"/>
</dbReference>
<comment type="caution">
    <text evidence="1">The sequence shown here is derived from an EMBL/GenBank/DDBJ whole genome shotgun (WGS) entry which is preliminary data.</text>
</comment>
<dbReference type="EMBL" id="RRYP01039051">
    <property type="protein sequence ID" value="TNV67687.1"/>
    <property type="molecule type" value="Genomic_DNA"/>
</dbReference>
<evidence type="ECO:0000313" key="1">
    <source>
        <dbReference type="EMBL" id="TNV67687.1"/>
    </source>
</evidence>
<sequence length="88" mass="9653">MVPVGLLIQQQQLSNDAITTILQAYSQSQLALNQLVLHSAKNQIQNQRMNLPQTMGQCNPGQLKQSVDKLKQIHGGHGQTGNVLNPEL</sequence>
<reference evidence="1" key="1">
    <citation type="submission" date="2019-06" db="EMBL/GenBank/DDBJ databases">
        <authorList>
            <person name="Zheng W."/>
        </authorList>
    </citation>
    <scope>NUCLEOTIDE SEQUENCE</scope>
    <source>
        <strain evidence="1">QDHG01</strain>
    </source>
</reference>
<dbReference type="AlphaFoldDB" id="A0A8J8N9B1"/>
<keyword evidence="2" id="KW-1185">Reference proteome</keyword>
<proteinExistence type="predicted"/>